<dbReference type="RefSeq" id="WP_243115273.1">
    <property type="nucleotide sequence ID" value="NZ_RJVG01000001.1"/>
</dbReference>
<evidence type="ECO:0000313" key="4">
    <source>
        <dbReference type="Proteomes" id="UP000273083"/>
    </source>
</evidence>
<dbReference type="Pfam" id="PF07486">
    <property type="entry name" value="Hydrolase_2"/>
    <property type="match status" value="1"/>
</dbReference>
<evidence type="ECO:0000256" key="1">
    <source>
        <dbReference type="SAM" id="Phobius"/>
    </source>
</evidence>
<dbReference type="GO" id="GO:0016787">
    <property type="term" value="F:hydrolase activity"/>
    <property type="evidence" value="ECO:0007669"/>
    <property type="project" value="InterPro"/>
</dbReference>
<proteinExistence type="predicted"/>
<dbReference type="Gene3D" id="1.10.10.2520">
    <property type="entry name" value="Cell wall hydrolase SleB, domain 1"/>
    <property type="match status" value="1"/>
</dbReference>
<dbReference type="EMBL" id="RJVG01000001">
    <property type="protein sequence ID" value="ROR31487.1"/>
    <property type="molecule type" value="Genomic_DNA"/>
</dbReference>
<keyword evidence="1" id="KW-0472">Membrane</keyword>
<sequence length="298" mass="33607">MLNIHSFLPGIKKRIRKSMESCYKSSLLVVGYTLVAIIILLNSDVSEEKDKNVIEAYAKTEDIVGSFVGTHEETAKKANIRVDQNPQDTIIQKETISDVYSMGAVNTVVVSAIDEAFEEQQKEEIEENRARRLEADEEAREAAVVKTQQEKAKKSAKIKEGKKAVKSNAITLSASEREILERIVEAEATGEDLKGRILVANVILNRVKSKKFPDTVKGVVFQRNGSRVQFSPTKDGRYWSVKVTKKTKQAVDEVLAGTDYSKGALYFSARSKADPSNMSWFDRNLTWLFRYKGHEFYK</sequence>
<organism evidence="3 4">
    <name type="scientific">Mobilisporobacter senegalensis</name>
    <dbReference type="NCBI Taxonomy" id="1329262"/>
    <lineage>
        <taxon>Bacteria</taxon>
        <taxon>Bacillati</taxon>
        <taxon>Bacillota</taxon>
        <taxon>Clostridia</taxon>
        <taxon>Lachnospirales</taxon>
        <taxon>Lachnospiraceae</taxon>
        <taxon>Mobilisporobacter</taxon>
    </lineage>
</organism>
<comment type="caution">
    <text evidence="3">The sequence shown here is derived from an EMBL/GenBank/DDBJ whole genome shotgun (WGS) entry which is preliminary data.</text>
</comment>
<evidence type="ECO:0000313" key="3">
    <source>
        <dbReference type="EMBL" id="ROR31487.1"/>
    </source>
</evidence>
<dbReference type="InterPro" id="IPR042047">
    <property type="entry name" value="SleB_dom1"/>
</dbReference>
<accession>A0A3N1Y2J4</accession>
<dbReference type="AlphaFoldDB" id="A0A3N1Y2J4"/>
<keyword evidence="1" id="KW-0812">Transmembrane</keyword>
<keyword evidence="4" id="KW-1185">Reference proteome</keyword>
<dbReference type="InterPro" id="IPR011105">
    <property type="entry name" value="Cell_wall_hydrolase_SleB"/>
</dbReference>
<dbReference type="Proteomes" id="UP000273083">
    <property type="component" value="Unassembled WGS sequence"/>
</dbReference>
<evidence type="ECO:0000259" key="2">
    <source>
        <dbReference type="Pfam" id="PF07486"/>
    </source>
</evidence>
<protein>
    <submittedName>
        <fullName evidence="3">N-acetylmuramoyl-L-alanine amidase</fullName>
    </submittedName>
</protein>
<keyword evidence="1" id="KW-1133">Transmembrane helix</keyword>
<name>A0A3N1Y2J4_9FIRM</name>
<feature type="domain" description="Cell wall hydrolase SleB" evidence="2">
    <location>
        <begin position="190"/>
        <end position="297"/>
    </location>
</feature>
<feature type="transmembrane region" description="Helical" evidence="1">
    <location>
        <begin position="21"/>
        <end position="41"/>
    </location>
</feature>
<reference evidence="3 4" key="1">
    <citation type="submission" date="2018-11" db="EMBL/GenBank/DDBJ databases">
        <title>Genomic Encyclopedia of Type Strains, Phase IV (KMG-IV): sequencing the most valuable type-strain genomes for metagenomic binning, comparative biology and taxonomic classification.</title>
        <authorList>
            <person name="Goeker M."/>
        </authorList>
    </citation>
    <scope>NUCLEOTIDE SEQUENCE [LARGE SCALE GENOMIC DNA]</scope>
    <source>
        <strain evidence="3 4">DSM 26537</strain>
    </source>
</reference>
<gene>
    <name evidence="3" type="ORF">EDD66_101103</name>
</gene>